<name>M1VFM7_CYAM1</name>
<dbReference type="GO" id="GO:0005829">
    <property type="term" value="C:cytosol"/>
    <property type="evidence" value="ECO:0007669"/>
    <property type="project" value="UniProtKB-SubCell"/>
</dbReference>
<keyword evidence="6" id="KW-0597">Phosphoprotein</keyword>
<dbReference type="Pfam" id="PF07719">
    <property type="entry name" value="TPR_2"/>
    <property type="match status" value="1"/>
</dbReference>
<dbReference type="Gene3D" id="1.25.40.10">
    <property type="entry name" value="Tetratricopeptide repeat domain"/>
    <property type="match status" value="1"/>
</dbReference>
<evidence type="ECO:0000256" key="6">
    <source>
        <dbReference type="ARBA" id="ARBA00022553"/>
    </source>
</evidence>
<keyword evidence="8" id="KW-0677">Repeat</keyword>
<accession>M1VFM7</accession>
<organism evidence="18 19">
    <name type="scientific">Cyanidioschyzon merolae (strain NIES-3377 / 10D)</name>
    <name type="common">Unicellular red alga</name>
    <dbReference type="NCBI Taxonomy" id="280699"/>
    <lineage>
        <taxon>Eukaryota</taxon>
        <taxon>Rhodophyta</taxon>
        <taxon>Bangiophyceae</taxon>
        <taxon>Cyanidiales</taxon>
        <taxon>Cyanidiaceae</taxon>
        <taxon>Cyanidioschyzon</taxon>
    </lineage>
</organism>
<evidence type="ECO:0000256" key="14">
    <source>
        <dbReference type="PROSITE-ProRule" id="PRU00277"/>
    </source>
</evidence>
<keyword evidence="12" id="KW-0206">Cytoskeleton</keyword>
<dbReference type="EC" id="5.2.1.8" evidence="14"/>
<dbReference type="InterPro" id="IPR046357">
    <property type="entry name" value="PPIase_dom_sf"/>
</dbReference>
<protein>
    <recommendedName>
        <fullName evidence="14">peptidylprolyl isomerase</fullName>
        <ecNumber evidence="14">5.2.1.8</ecNumber>
    </recommendedName>
</protein>
<dbReference type="GO" id="GO:0005634">
    <property type="term" value="C:nucleus"/>
    <property type="evidence" value="ECO:0007669"/>
    <property type="project" value="UniProtKB-SubCell"/>
</dbReference>
<evidence type="ECO:0000256" key="9">
    <source>
        <dbReference type="ARBA" id="ARBA00022803"/>
    </source>
</evidence>
<dbReference type="RefSeq" id="XP_005537818.1">
    <property type="nucleotide sequence ID" value="XM_005537761.1"/>
</dbReference>
<proteinExistence type="predicted"/>
<dbReference type="GO" id="GO:0003755">
    <property type="term" value="F:peptidyl-prolyl cis-trans isomerase activity"/>
    <property type="evidence" value="ECO:0007669"/>
    <property type="project" value="UniProtKB-KW"/>
</dbReference>
<evidence type="ECO:0000256" key="10">
    <source>
        <dbReference type="ARBA" id="ARBA00022990"/>
    </source>
</evidence>
<evidence type="ECO:0000256" key="15">
    <source>
        <dbReference type="PROSITE-ProRule" id="PRU00339"/>
    </source>
</evidence>
<dbReference type="STRING" id="280699.M1VFM7"/>
<feature type="region of interest" description="Disordered" evidence="16">
    <location>
        <begin position="204"/>
        <end position="254"/>
    </location>
</feature>
<feature type="repeat" description="TPR" evidence="15">
    <location>
        <begin position="408"/>
        <end position="441"/>
    </location>
</feature>
<dbReference type="Gene3D" id="3.10.50.40">
    <property type="match status" value="1"/>
</dbReference>
<dbReference type="GeneID" id="16996069"/>
<dbReference type="eggNOG" id="KOG0543">
    <property type="taxonomic scope" value="Eukaryota"/>
</dbReference>
<reference evidence="18 19" key="2">
    <citation type="journal article" date="2007" name="BMC Biol.">
        <title>A 100%-complete sequence reveals unusually simple genomic features in the hot-spring red alga Cyanidioschyzon merolae.</title>
        <authorList>
            <person name="Nozaki H."/>
            <person name="Takano H."/>
            <person name="Misumi O."/>
            <person name="Terasawa K."/>
            <person name="Matsuzaki M."/>
            <person name="Maruyama S."/>
            <person name="Nishida K."/>
            <person name="Yagisawa F."/>
            <person name="Yoshida Y."/>
            <person name="Fujiwara T."/>
            <person name="Takio S."/>
            <person name="Tamura K."/>
            <person name="Chung S.J."/>
            <person name="Nakamura S."/>
            <person name="Kuroiwa H."/>
            <person name="Tanaka K."/>
            <person name="Sato N."/>
            <person name="Kuroiwa T."/>
        </authorList>
    </citation>
    <scope>NUCLEOTIDE SEQUENCE [LARGE SCALE GENOMIC DNA]</scope>
    <source>
        <strain evidence="18 19">10D</strain>
    </source>
</reference>
<evidence type="ECO:0000313" key="18">
    <source>
        <dbReference type="EMBL" id="BAM81782.1"/>
    </source>
</evidence>
<dbReference type="AlphaFoldDB" id="M1VFM7"/>
<dbReference type="Pfam" id="PF00254">
    <property type="entry name" value="FKBP_C"/>
    <property type="match status" value="1"/>
</dbReference>
<feature type="compositionally biased region" description="Polar residues" evidence="16">
    <location>
        <begin position="316"/>
        <end position="325"/>
    </location>
</feature>
<evidence type="ECO:0000256" key="13">
    <source>
        <dbReference type="ARBA" id="ARBA00023242"/>
    </source>
</evidence>
<comment type="catalytic activity">
    <reaction evidence="14">
        <text>[protein]-peptidylproline (omega=180) = [protein]-peptidylproline (omega=0)</text>
        <dbReference type="Rhea" id="RHEA:16237"/>
        <dbReference type="Rhea" id="RHEA-COMP:10747"/>
        <dbReference type="Rhea" id="RHEA-COMP:10748"/>
        <dbReference type="ChEBI" id="CHEBI:83833"/>
        <dbReference type="ChEBI" id="CHEBI:83834"/>
        <dbReference type="EC" id="5.2.1.8"/>
    </reaction>
</comment>
<dbReference type="InterPro" id="IPR011990">
    <property type="entry name" value="TPR-like_helical_dom_sf"/>
</dbReference>
<dbReference type="Proteomes" id="UP000007014">
    <property type="component" value="Chromosome 16"/>
</dbReference>
<evidence type="ECO:0000256" key="3">
    <source>
        <dbReference type="ARBA" id="ARBA00004245"/>
    </source>
</evidence>
<feature type="compositionally biased region" description="Low complexity" evidence="16">
    <location>
        <begin position="233"/>
        <end position="251"/>
    </location>
</feature>
<evidence type="ECO:0000256" key="4">
    <source>
        <dbReference type="ARBA" id="ARBA00004514"/>
    </source>
</evidence>
<evidence type="ECO:0000256" key="8">
    <source>
        <dbReference type="ARBA" id="ARBA00022737"/>
    </source>
</evidence>
<keyword evidence="19" id="KW-1185">Reference proteome</keyword>
<keyword evidence="14" id="KW-0413">Isomerase</keyword>
<feature type="region of interest" description="Disordered" evidence="16">
    <location>
        <begin position="314"/>
        <end position="335"/>
    </location>
</feature>
<evidence type="ECO:0000256" key="11">
    <source>
        <dbReference type="ARBA" id="ARBA00023128"/>
    </source>
</evidence>
<keyword evidence="7" id="KW-0493">Microtubule</keyword>
<keyword evidence="9 15" id="KW-0802">TPR repeat</keyword>
<keyword evidence="13" id="KW-0539">Nucleus</keyword>
<dbReference type="SUPFAM" id="SSF48452">
    <property type="entry name" value="TPR-like"/>
    <property type="match status" value="1"/>
</dbReference>
<evidence type="ECO:0000256" key="16">
    <source>
        <dbReference type="SAM" id="MobiDB-lite"/>
    </source>
</evidence>
<dbReference type="OrthoDB" id="298012at2759"/>
<dbReference type="InterPro" id="IPR013105">
    <property type="entry name" value="TPR_2"/>
</dbReference>
<dbReference type="InterPro" id="IPR019734">
    <property type="entry name" value="TPR_rpt"/>
</dbReference>
<evidence type="ECO:0000313" key="19">
    <source>
        <dbReference type="Proteomes" id="UP000007014"/>
    </source>
</evidence>
<dbReference type="Gramene" id="CMP143CT">
    <property type="protein sequence ID" value="CMP143CT"/>
    <property type="gene ID" value="CMP143C"/>
</dbReference>
<dbReference type="SMART" id="SM00028">
    <property type="entry name" value="TPR"/>
    <property type="match status" value="3"/>
</dbReference>
<evidence type="ECO:0000256" key="1">
    <source>
        <dbReference type="ARBA" id="ARBA00004123"/>
    </source>
</evidence>
<dbReference type="GO" id="GO:0005739">
    <property type="term" value="C:mitochondrion"/>
    <property type="evidence" value="ECO:0007669"/>
    <property type="project" value="UniProtKB-SubCell"/>
</dbReference>
<feature type="domain" description="PPIase FKBP-type" evidence="17">
    <location>
        <begin position="63"/>
        <end position="175"/>
    </location>
</feature>
<evidence type="ECO:0000256" key="2">
    <source>
        <dbReference type="ARBA" id="ARBA00004173"/>
    </source>
</evidence>
<keyword evidence="12" id="KW-0963">Cytoplasm</keyword>
<dbReference type="EMBL" id="AP006498">
    <property type="protein sequence ID" value="BAM81782.1"/>
    <property type="molecule type" value="Genomic_DNA"/>
</dbReference>
<dbReference type="PROSITE" id="PS50059">
    <property type="entry name" value="FKBP_PPIASE"/>
    <property type="match status" value="1"/>
</dbReference>
<keyword evidence="11" id="KW-0496">Mitochondrion</keyword>
<dbReference type="InterPro" id="IPR001179">
    <property type="entry name" value="PPIase_FKBP_dom"/>
</dbReference>
<dbReference type="Pfam" id="PF13374">
    <property type="entry name" value="TPR_10"/>
    <property type="match status" value="1"/>
</dbReference>
<dbReference type="PANTHER" id="PTHR46512">
    <property type="entry name" value="PEPTIDYLPROLYL ISOMERASE"/>
    <property type="match status" value="1"/>
</dbReference>
<reference evidence="18 19" key="1">
    <citation type="journal article" date="2004" name="Nature">
        <title>Genome sequence of the ultrasmall unicellular red alga Cyanidioschyzon merolae 10D.</title>
        <authorList>
            <person name="Matsuzaki M."/>
            <person name="Misumi O."/>
            <person name="Shin-i T."/>
            <person name="Maruyama S."/>
            <person name="Takahara M."/>
            <person name="Miyagishima S."/>
            <person name="Mori T."/>
            <person name="Nishida K."/>
            <person name="Yagisawa F."/>
            <person name="Nishida K."/>
            <person name="Yoshida Y."/>
            <person name="Nishimura Y."/>
            <person name="Nakao S."/>
            <person name="Kobayashi T."/>
            <person name="Momoyama Y."/>
            <person name="Higashiyama T."/>
            <person name="Minoda A."/>
            <person name="Sano M."/>
            <person name="Nomoto H."/>
            <person name="Oishi K."/>
            <person name="Hayashi H."/>
            <person name="Ohta F."/>
            <person name="Nishizaka S."/>
            <person name="Haga S."/>
            <person name="Miura S."/>
            <person name="Morishita T."/>
            <person name="Kabeya Y."/>
            <person name="Terasawa K."/>
            <person name="Suzuki Y."/>
            <person name="Ishii Y."/>
            <person name="Asakawa S."/>
            <person name="Takano H."/>
            <person name="Ohta N."/>
            <person name="Kuroiwa H."/>
            <person name="Tanaka K."/>
            <person name="Shimizu N."/>
            <person name="Sugano S."/>
            <person name="Sato N."/>
            <person name="Nozaki H."/>
            <person name="Ogasawara N."/>
            <person name="Kohara Y."/>
            <person name="Kuroiwa T."/>
        </authorList>
    </citation>
    <scope>NUCLEOTIDE SEQUENCE [LARGE SCALE GENOMIC DNA]</scope>
    <source>
        <strain evidence="18 19">10D</strain>
    </source>
</reference>
<dbReference type="InterPro" id="IPR050754">
    <property type="entry name" value="FKBP4/5/8-like"/>
</dbReference>
<dbReference type="GO" id="GO:0005874">
    <property type="term" value="C:microtubule"/>
    <property type="evidence" value="ECO:0007669"/>
    <property type="project" value="UniProtKB-KW"/>
</dbReference>
<dbReference type="SUPFAM" id="SSF54534">
    <property type="entry name" value="FKBP-like"/>
    <property type="match status" value="1"/>
</dbReference>
<evidence type="ECO:0000256" key="7">
    <source>
        <dbReference type="ARBA" id="ARBA00022701"/>
    </source>
</evidence>
<keyword evidence="5" id="KW-0488">Methylation</keyword>
<evidence type="ECO:0000256" key="12">
    <source>
        <dbReference type="ARBA" id="ARBA00023212"/>
    </source>
</evidence>
<feature type="compositionally biased region" description="Polar residues" evidence="16">
    <location>
        <begin position="214"/>
        <end position="232"/>
    </location>
</feature>
<evidence type="ECO:0000259" key="17">
    <source>
        <dbReference type="PROSITE" id="PS50059"/>
    </source>
</evidence>
<comment type="subcellular location">
    <subcellularLocation>
        <location evidence="3">Cytoplasm</location>
        <location evidence="3">Cytoskeleton</location>
    </subcellularLocation>
    <subcellularLocation>
        <location evidence="4">Cytoplasm</location>
        <location evidence="4">Cytosol</location>
    </subcellularLocation>
    <subcellularLocation>
        <location evidence="2">Mitochondrion</location>
    </subcellularLocation>
    <subcellularLocation>
        <location evidence="1">Nucleus</location>
    </subcellularLocation>
</comment>
<dbReference type="HOGENOM" id="CLU_558219_0_0_1"/>
<keyword evidence="14" id="KW-0697">Rotamase</keyword>
<evidence type="ECO:0000256" key="5">
    <source>
        <dbReference type="ARBA" id="ARBA00022481"/>
    </source>
</evidence>
<gene>
    <name evidence="18" type="ORF">CYME_CMP143C</name>
</gene>
<dbReference type="KEGG" id="cme:CYME_CMP143C"/>
<keyword evidence="10" id="KW-0007">Acetylation</keyword>
<sequence length="489" mass="52323">MSSVASKGTKVELLPPGHAVYGQVYKVVLEPATTAPSQTGSGCDAAPEEPAAPVALLPPPAIGERVAIHYRAYVAASDTDLKGEPDSQGRILFDVCDSDVADAVAPFTFVLGRHQVIPVVELALFTMRVGEKALVCCRAPKYAYGDRGRKGRGGRWVVKPNCASIELEIHFLGTVRIVDGRPQLLALNGVTSLPWRPEAKALDGACQGGDAPNAPQSLSSGALETEANGSSASCGDGTTSPPTGSTAGTQSVTAPPLLRFRKTRAFADLETDADRLAYALEAKELGNYYFKGGQLEAAVQEYEVALQTLQLWGKAPSNQSGSSKTNEADDTGDLSIQTQREQLTRTLLSNLARTHYRLGAYHDAIRLADLVLESAQHGKSDKREEDRVAPAAEGAAAAGESAHCSLVGKALFTRGQAQRELGNYEDAKRDLLQVLRLEPKHTIAKKELEQLQRLIEVHRKQEKRTFGGIFSSTARRAPTASHVTTFDGD</sequence>
<dbReference type="PROSITE" id="PS50005">
    <property type="entry name" value="TPR"/>
    <property type="match status" value="1"/>
</dbReference>